<protein>
    <submittedName>
        <fullName evidence="1">DUF932 domain-containing protein</fullName>
    </submittedName>
</protein>
<accession>A0A842H8H5</accession>
<reference evidence="1 2" key="1">
    <citation type="submission" date="2020-07" db="EMBL/GenBank/DDBJ databases">
        <authorList>
            <person name="Feng X."/>
        </authorList>
    </citation>
    <scope>NUCLEOTIDE SEQUENCE [LARGE SCALE GENOMIC DNA]</scope>
    <source>
        <strain evidence="1 2">JCM31066</strain>
    </source>
</reference>
<gene>
    <name evidence="1" type="ORF">H5P28_00090</name>
</gene>
<dbReference type="Pfam" id="PF06067">
    <property type="entry name" value="DUF932"/>
    <property type="match status" value="1"/>
</dbReference>
<comment type="caution">
    <text evidence="1">The sequence shown here is derived from an EMBL/GenBank/DDBJ whole genome shotgun (WGS) entry which is preliminary data.</text>
</comment>
<dbReference type="AlphaFoldDB" id="A0A842H8H5"/>
<name>A0A842H8H5_9BACT</name>
<dbReference type="Proteomes" id="UP000546464">
    <property type="component" value="Unassembled WGS sequence"/>
</dbReference>
<proteinExistence type="predicted"/>
<evidence type="ECO:0000313" key="1">
    <source>
        <dbReference type="EMBL" id="MBC2592650.1"/>
    </source>
</evidence>
<sequence length="260" mass="29155">MIHTLLEPPAAAATVHPQPRCNLLLHCGSQAVNRSRIAEVPTPPPTRTWQPVAHLTVLNTVERALLGRGLAIVNSAYALDKEADRFFALLEIRTARDAGDYSWIVGVRNSHDKSFPAGIVAGTQVLVCSNLAFSGEIKLARKHTRFILRDLDELADNAVQRLVGRFGEQARRIEAYKQARLRDTRAHDLIIRAVDAGVCSNQHIPKVLDHWRNPEHPCFRERTLWSLQNAFTEALKGNLNLLPTRTERLHQLLDHHAGIN</sequence>
<dbReference type="RefSeq" id="WP_185673689.1">
    <property type="nucleotide sequence ID" value="NZ_JACHVB010000003.1"/>
</dbReference>
<keyword evidence="2" id="KW-1185">Reference proteome</keyword>
<dbReference type="EMBL" id="JACHVB010000003">
    <property type="protein sequence ID" value="MBC2592650.1"/>
    <property type="molecule type" value="Genomic_DNA"/>
</dbReference>
<organism evidence="1 2">
    <name type="scientific">Ruficoccus amylovorans</name>
    <dbReference type="NCBI Taxonomy" id="1804625"/>
    <lineage>
        <taxon>Bacteria</taxon>
        <taxon>Pseudomonadati</taxon>
        <taxon>Verrucomicrobiota</taxon>
        <taxon>Opitutia</taxon>
        <taxon>Puniceicoccales</taxon>
        <taxon>Cerasicoccaceae</taxon>
        <taxon>Ruficoccus</taxon>
    </lineage>
</organism>
<evidence type="ECO:0000313" key="2">
    <source>
        <dbReference type="Proteomes" id="UP000546464"/>
    </source>
</evidence>
<dbReference type="InterPro" id="IPR026325">
    <property type="entry name" value="DUF932"/>
</dbReference>